<feature type="transmembrane region" description="Helical" evidence="5">
    <location>
        <begin position="42"/>
        <end position="63"/>
    </location>
</feature>
<evidence type="ECO:0000256" key="5">
    <source>
        <dbReference type="SAM" id="Phobius"/>
    </source>
</evidence>
<evidence type="ECO:0000256" key="3">
    <source>
        <dbReference type="ARBA" id="ARBA00022989"/>
    </source>
</evidence>
<organism evidence="6 7">
    <name type="scientific">Sclerotinia trifoliorum</name>
    <dbReference type="NCBI Taxonomy" id="28548"/>
    <lineage>
        <taxon>Eukaryota</taxon>
        <taxon>Fungi</taxon>
        <taxon>Dikarya</taxon>
        <taxon>Ascomycota</taxon>
        <taxon>Pezizomycotina</taxon>
        <taxon>Leotiomycetes</taxon>
        <taxon>Helotiales</taxon>
        <taxon>Sclerotiniaceae</taxon>
        <taxon>Sclerotinia</taxon>
    </lineage>
</organism>
<feature type="transmembrane region" description="Helical" evidence="5">
    <location>
        <begin position="16"/>
        <end position="35"/>
    </location>
</feature>
<evidence type="ECO:0000256" key="2">
    <source>
        <dbReference type="ARBA" id="ARBA00022692"/>
    </source>
</evidence>
<accession>A0A8H2ZLR0</accession>
<keyword evidence="2 5" id="KW-0812">Transmembrane</keyword>
<keyword evidence="7" id="KW-1185">Reference proteome</keyword>
<keyword evidence="3 5" id="KW-1133">Transmembrane helix</keyword>
<reference evidence="6" key="1">
    <citation type="submission" date="2020-10" db="EMBL/GenBank/DDBJ databases">
        <authorList>
            <person name="Kusch S."/>
        </authorList>
    </citation>
    <scope>NUCLEOTIDE SEQUENCE</scope>
    <source>
        <strain evidence="6">SwB9</strain>
    </source>
</reference>
<feature type="transmembrane region" description="Helical" evidence="5">
    <location>
        <begin position="237"/>
        <end position="254"/>
    </location>
</feature>
<dbReference type="InterPro" id="IPR007568">
    <property type="entry name" value="RTA1"/>
</dbReference>
<dbReference type="Proteomes" id="UP000624404">
    <property type="component" value="Unassembled WGS sequence"/>
</dbReference>
<evidence type="ECO:0000313" key="7">
    <source>
        <dbReference type="Proteomes" id="UP000624404"/>
    </source>
</evidence>
<feature type="transmembrane region" description="Helical" evidence="5">
    <location>
        <begin position="157"/>
        <end position="179"/>
    </location>
</feature>
<keyword evidence="4 5" id="KW-0472">Membrane</keyword>
<feature type="transmembrane region" description="Helical" evidence="5">
    <location>
        <begin position="119"/>
        <end position="145"/>
    </location>
</feature>
<gene>
    <name evidence="6" type="ORF">SCLTRI_LOCUS1506</name>
</gene>
<dbReference type="Pfam" id="PF04479">
    <property type="entry name" value="RTA1"/>
    <property type="match status" value="1"/>
</dbReference>
<protein>
    <submittedName>
        <fullName evidence="6">C2c8fc5d-42c5-4a6d-9e79-da2db35c54fa</fullName>
    </submittedName>
</protein>
<evidence type="ECO:0000256" key="4">
    <source>
        <dbReference type="ARBA" id="ARBA00023136"/>
    </source>
</evidence>
<evidence type="ECO:0000313" key="6">
    <source>
        <dbReference type="EMBL" id="CAD6441715.1"/>
    </source>
</evidence>
<dbReference type="PANTHER" id="PTHR31465">
    <property type="entry name" value="PROTEIN RTA1-RELATED"/>
    <property type="match status" value="1"/>
</dbReference>
<dbReference type="AlphaFoldDB" id="A0A8H2ZLR0"/>
<name>A0A8H2ZLR0_9HELO</name>
<feature type="transmembrane region" description="Helical" evidence="5">
    <location>
        <begin position="200"/>
        <end position="217"/>
    </location>
</feature>
<comment type="caution">
    <text evidence="6">The sequence shown here is derived from an EMBL/GenBank/DDBJ whole genome shotgun (WGS) entry which is preliminary data.</text>
</comment>
<evidence type="ECO:0000256" key="1">
    <source>
        <dbReference type="ARBA" id="ARBA00004141"/>
    </source>
</evidence>
<dbReference type="OrthoDB" id="3358017at2759"/>
<feature type="transmembrane region" description="Helical" evidence="5">
    <location>
        <begin position="83"/>
        <end position="107"/>
    </location>
</feature>
<comment type="subcellular location">
    <subcellularLocation>
        <location evidence="1">Membrane</location>
        <topology evidence="1">Multi-pass membrane protein</topology>
    </subcellularLocation>
</comment>
<dbReference type="GO" id="GO:0016020">
    <property type="term" value="C:membrane"/>
    <property type="evidence" value="ECO:0007669"/>
    <property type="project" value="UniProtKB-SubCell"/>
</dbReference>
<dbReference type="PANTHER" id="PTHR31465:SF35">
    <property type="entry name" value="RTA1 DOMAIN PROTEIN-RELATED"/>
    <property type="match status" value="1"/>
</dbReference>
<proteinExistence type="predicted"/>
<sequence>MSSDGVYLLYHYNPSSAAAIIFIVLFGISAIFHIYQLSAKRTWYFIPFIIGGLFEFIGYLGRYMNSRQAYAKWTLGPYLLQSLFILLAPAFFAASIYMVLGRIILLTDGEQYSLIRARWLTKIFVTGDVLSFLMQSSGGGILATAKTVSTTDMGNHIITGGLVVQVLFFAFFIVTAGVFHFRIKKENGGSVASAVPWQQYLMILYLASTFIMIRSLFRIAEYVQGTDGSLLSTETYIYIFDATLMFIVMVIFNVRHPSAIIQGKGQQYHVAAPTGSRDGYAMEDRTASASKYHNRQYTREEV</sequence>
<dbReference type="EMBL" id="CAJHIA010000007">
    <property type="protein sequence ID" value="CAD6441715.1"/>
    <property type="molecule type" value="Genomic_DNA"/>
</dbReference>